<accession>G5N924</accession>
<dbReference type="AlphaFoldDB" id="G5N924"/>
<dbReference type="Proteomes" id="UP000003532">
    <property type="component" value="Unassembled WGS sequence"/>
</dbReference>
<evidence type="ECO:0000313" key="2">
    <source>
        <dbReference type="Proteomes" id="UP000003532"/>
    </source>
</evidence>
<dbReference type="PATRIC" id="fig|913075.3.peg.660"/>
<evidence type="ECO:0000313" key="1">
    <source>
        <dbReference type="EMBL" id="EHC61701.1"/>
    </source>
</evidence>
<protein>
    <submittedName>
        <fullName evidence="1">Uncharacterized protein</fullName>
    </submittedName>
</protein>
<comment type="caution">
    <text evidence="1">The sequence shown here is derived from an EMBL/GenBank/DDBJ whole genome shotgun (WGS) entry which is preliminary data.</text>
</comment>
<dbReference type="BioCyc" id="SENT913075:G120P-4424-MONOMER"/>
<gene>
    <name evidence="1" type="ORF">LTSEINV_0855</name>
</gene>
<sequence length="53" mass="5936">MVRDIQNFKNFGVDIQNFKNFILFGGELHGSPVAFGPHHDGDTRRIIAGRHAS</sequence>
<organism evidence="1 2">
    <name type="scientific">Salmonella enterica subsp. enterica serovar Inverness str. R8-3668</name>
    <dbReference type="NCBI Taxonomy" id="913075"/>
    <lineage>
        <taxon>Bacteria</taxon>
        <taxon>Pseudomonadati</taxon>
        <taxon>Pseudomonadota</taxon>
        <taxon>Gammaproteobacteria</taxon>
        <taxon>Enterobacterales</taxon>
        <taxon>Enterobacteriaceae</taxon>
        <taxon>Salmonella</taxon>
    </lineage>
</organism>
<name>G5N924_SALET</name>
<dbReference type="EMBL" id="AFCO01000295">
    <property type="protein sequence ID" value="EHC61701.1"/>
    <property type="molecule type" value="Genomic_DNA"/>
</dbReference>
<reference evidence="1 2" key="1">
    <citation type="journal article" date="2011" name="BMC Genomics">
        <title>Genome sequencing reveals diversification of virulence factor content and possible host adaptation in distinct subpopulations of Salmonella enterica.</title>
        <authorList>
            <person name="den Bakker H.C."/>
            <person name="Moreno Switt A.I."/>
            <person name="Govoni G."/>
            <person name="Cummings C.A."/>
            <person name="Ranieri M.L."/>
            <person name="Degoricija L."/>
            <person name="Hoelzer K."/>
            <person name="Rodriguez-Rivera L.D."/>
            <person name="Brown S."/>
            <person name="Bolchacova E."/>
            <person name="Furtado M.R."/>
            <person name="Wiedmann M."/>
        </authorList>
    </citation>
    <scope>NUCLEOTIDE SEQUENCE [LARGE SCALE GENOMIC DNA]</scope>
    <source>
        <strain evidence="1 2">R8-3668</strain>
    </source>
</reference>
<proteinExistence type="predicted"/>